<evidence type="ECO:0000256" key="8">
    <source>
        <dbReference type="SAM" id="Phobius"/>
    </source>
</evidence>
<dbReference type="Pfam" id="PF00892">
    <property type="entry name" value="EamA"/>
    <property type="match status" value="2"/>
</dbReference>
<reference evidence="11" key="1">
    <citation type="submission" date="2017-08" db="EMBL/GenBank/DDBJ databases">
        <authorList>
            <person name="Varghese N."/>
            <person name="Submissions S."/>
        </authorList>
    </citation>
    <scope>NUCLEOTIDE SEQUENCE [LARGE SCALE GENOMIC DNA]</scope>
    <source>
        <strain evidence="11">KCTC 23107</strain>
    </source>
</reference>
<evidence type="ECO:0000256" key="2">
    <source>
        <dbReference type="ARBA" id="ARBA00007362"/>
    </source>
</evidence>
<feature type="transmembrane region" description="Helical" evidence="8">
    <location>
        <begin position="250"/>
        <end position="269"/>
    </location>
</feature>
<organism evidence="10 11">
    <name type="scientific">Hoeflea halophila</name>
    <dbReference type="NCBI Taxonomy" id="714899"/>
    <lineage>
        <taxon>Bacteria</taxon>
        <taxon>Pseudomonadati</taxon>
        <taxon>Pseudomonadota</taxon>
        <taxon>Alphaproteobacteria</taxon>
        <taxon>Hyphomicrobiales</taxon>
        <taxon>Rhizobiaceae</taxon>
        <taxon>Hoeflea</taxon>
    </lineage>
</organism>
<feature type="transmembrane region" description="Helical" evidence="8">
    <location>
        <begin position="17"/>
        <end position="35"/>
    </location>
</feature>
<keyword evidence="11" id="KW-1185">Reference proteome</keyword>
<evidence type="ECO:0000256" key="1">
    <source>
        <dbReference type="ARBA" id="ARBA00004651"/>
    </source>
</evidence>
<evidence type="ECO:0000313" key="10">
    <source>
        <dbReference type="EMBL" id="SOE08848.1"/>
    </source>
</evidence>
<evidence type="ECO:0000256" key="4">
    <source>
        <dbReference type="ARBA" id="ARBA00022475"/>
    </source>
</evidence>
<dbReference type="OrthoDB" id="369870at2"/>
<feature type="transmembrane region" description="Helical" evidence="8">
    <location>
        <begin position="136"/>
        <end position="153"/>
    </location>
</feature>
<dbReference type="InterPro" id="IPR004626">
    <property type="entry name" value="RarD"/>
</dbReference>
<evidence type="ECO:0000256" key="6">
    <source>
        <dbReference type="ARBA" id="ARBA00022989"/>
    </source>
</evidence>
<keyword evidence="7 8" id="KW-0472">Membrane</keyword>
<keyword evidence="4" id="KW-1003">Cell membrane</keyword>
<feature type="transmembrane region" description="Helical" evidence="8">
    <location>
        <begin position="80"/>
        <end position="100"/>
    </location>
</feature>
<protein>
    <submittedName>
        <fullName evidence="10">Chloramphenicol-sensitive protein RarD</fullName>
    </submittedName>
</protein>
<comment type="subcellular location">
    <subcellularLocation>
        <location evidence="1">Cell membrane</location>
        <topology evidence="1">Multi-pass membrane protein</topology>
    </subcellularLocation>
</comment>
<feature type="transmembrane region" description="Helical" evidence="8">
    <location>
        <begin position="47"/>
        <end position="68"/>
    </location>
</feature>
<evidence type="ECO:0000313" key="11">
    <source>
        <dbReference type="Proteomes" id="UP000219465"/>
    </source>
</evidence>
<gene>
    <name evidence="10" type="ORF">SAMN05877838_0579</name>
</gene>
<dbReference type="SUPFAM" id="SSF103481">
    <property type="entry name" value="Multidrug resistance efflux transporter EmrE"/>
    <property type="match status" value="2"/>
</dbReference>
<evidence type="ECO:0000256" key="7">
    <source>
        <dbReference type="ARBA" id="ARBA00023136"/>
    </source>
</evidence>
<feature type="transmembrane region" description="Helical" evidence="8">
    <location>
        <begin position="112"/>
        <end position="129"/>
    </location>
</feature>
<proteinExistence type="inferred from homology"/>
<dbReference type="PANTHER" id="PTHR22911">
    <property type="entry name" value="ACYL-MALONYL CONDENSING ENZYME-RELATED"/>
    <property type="match status" value="1"/>
</dbReference>
<feature type="transmembrane region" description="Helical" evidence="8">
    <location>
        <begin position="217"/>
        <end position="238"/>
    </location>
</feature>
<keyword evidence="5 8" id="KW-0812">Transmembrane</keyword>
<name>A0A286HM42_9HYPH</name>
<accession>A0A286HM42</accession>
<dbReference type="NCBIfam" id="TIGR00688">
    <property type="entry name" value="rarD"/>
    <property type="match status" value="1"/>
</dbReference>
<dbReference type="InterPro" id="IPR037185">
    <property type="entry name" value="EmrE-like"/>
</dbReference>
<dbReference type="AlphaFoldDB" id="A0A286HM42"/>
<dbReference type="GO" id="GO:0005886">
    <property type="term" value="C:plasma membrane"/>
    <property type="evidence" value="ECO:0007669"/>
    <property type="project" value="UniProtKB-SubCell"/>
</dbReference>
<dbReference type="InterPro" id="IPR000620">
    <property type="entry name" value="EamA_dom"/>
</dbReference>
<dbReference type="PANTHER" id="PTHR22911:SF137">
    <property type="entry name" value="SOLUTE CARRIER FAMILY 35 MEMBER G2-RELATED"/>
    <property type="match status" value="1"/>
</dbReference>
<dbReference type="RefSeq" id="WP_097104874.1">
    <property type="nucleotide sequence ID" value="NZ_OCPC01000001.1"/>
</dbReference>
<evidence type="ECO:0000256" key="5">
    <source>
        <dbReference type="ARBA" id="ARBA00022692"/>
    </source>
</evidence>
<keyword evidence="3" id="KW-0813">Transport</keyword>
<keyword evidence="6 8" id="KW-1133">Transmembrane helix</keyword>
<dbReference type="EMBL" id="OCPC01000001">
    <property type="protein sequence ID" value="SOE08848.1"/>
    <property type="molecule type" value="Genomic_DNA"/>
</dbReference>
<evidence type="ECO:0000259" key="9">
    <source>
        <dbReference type="Pfam" id="PF00892"/>
    </source>
</evidence>
<evidence type="ECO:0000256" key="3">
    <source>
        <dbReference type="ARBA" id="ARBA00022448"/>
    </source>
</evidence>
<feature type="domain" description="EamA" evidence="9">
    <location>
        <begin position="17"/>
        <end position="151"/>
    </location>
</feature>
<feature type="domain" description="EamA" evidence="9">
    <location>
        <begin position="163"/>
        <end position="291"/>
    </location>
</feature>
<comment type="similarity">
    <text evidence="2">Belongs to the EamA transporter family.</text>
</comment>
<feature type="transmembrane region" description="Helical" evidence="8">
    <location>
        <begin position="275"/>
        <end position="296"/>
    </location>
</feature>
<sequence>MATQAAPPVYDEDTPRGFAFALAAYLLWGFLPFYMKAVAHIPALEVVAHRVIWSVPIAAVVLLLLGRTKDIRAAFKSPRTLGMGFITAALITINWSIYVWSIAAGRAVETALGYYINPLFSIFLAAILLKESLDGRQKAAIALAVVAVGLLAFETGGLPWVSVGLALSWGFYALCKKSLPVGPNQGFFLEVLMLTPLALGYIAYVEFNGVGHFGDTGMVDVLLLLGCGVVTAVPLMIYANGAKLLRLSTIGIMQYIAPTMIFFIAVFVFKEPFGTYKLAAFVLIWIALAIYTSSLLRSRRARQAAAAAAASGIAR</sequence>
<feature type="transmembrane region" description="Helical" evidence="8">
    <location>
        <begin position="187"/>
        <end position="205"/>
    </location>
</feature>
<dbReference type="Proteomes" id="UP000219465">
    <property type="component" value="Unassembled WGS sequence"/>
</dbReference>